<dbReference type="AlphaFoldDB" id="A0A5B7G493"/>
<proteinExistence type="predicted"/>
<comment type="caution">
    <text evidence="1">The sequence shown here is derived from an EMBL/GenBank/DDBJ whole genome shotgun (WGS) entry which is preliminary data.</text>
</comment>
<keyword evidence="2" id="KW-1185">Reference proteome</keyword>
<protein>
    <submittedName>
        <fullName evidence="1">Uncharacterized protein</fullName>
    </submittedName>
</protein>
<accession>A0A5B7G493</accession>
<organism evidence="1 2">
    <name type="scientific">Portunus trituberculatus</name>
    <name type="common">Swimming crab</name>
    <name type="synonym">Neptunus trituberculatus</name>
    <dbReference type="NCBI Taxonomy" id="210409"/>
    <lineage>
        <taxon>Eukaryota</taxon>
        <taxon>Metazoa</taxon>
        <taxon>Ecdysozoa</taxon>
        <taxon>Arthropoda</taxon>
        <taxon>Crustacea</taxon>
        <taxon>Multicrustacea</taxon>
        <taxon>Malacostraca</taxon>
        <taxon>Eumalacostraca</taxon>
        <taxon>Eucarida</taxon>
        <taxon>Decapoda</taxon>
        <taxon>Pleocyemata</taxon>
        <taxon>Brachyura</taxon>
        <taxon>Eubrachyura</taxon>
        <taxon>Portunoidea</taxon>
        <taxon>Portunidae</taxon>
        <taxon>Portuninae</taxon>
        <taxon>Portunus</taxon>
    </lineage>
</organism>
<evidence type="ECO:0000313" key="1">
    <source>
        <dbReference type="EMBL" id="MPC51998.1"/>
    </source>
</evidence>
<gene>
    <name evidence="1" type="ORF">E2C01_045856</name>
</gene>
<evidence type="ECO:0000313" key="2">
    <source>
        <dbReference type="Proteomes" id="UP000324222"/>
    </source>
</evidence>
<name>A0A5B7G493_PORTR</name>
<sequence>MVTSGRNYSATRDEADPWKWCGSGASRWRPRVHLVCFVDSSGLNRAYNVDGSEMMTGVKGSSGDPGWGTQPFVIEKYLKFGFPWQRIGGETPLPCPGPTLRPSRNS</sequence>
<dbReference type="EMBL" id="VSRR010010560">
    <property type="protein sequence ID" value="MPC51998.1"/>
    <property type="molecule type" value="Genomic_DNA"/>
</dbReference>
<reference evidence="1 2" key="1">
    <citation type="submission" date="2019-05" db="EMBL/GenBank/DDBJ databases">
        <title>Another draft genome of Portunus trituberculatus and its Hox gene families provides insights of decapod evolution.</title>
        <authorList>
            <person name="Jeong J.-H."/>
            <person name="Song I."/>
            <person name="Kim S."/>
            <person name="Choi T."/>
            <person name="Kim D."/>
            <person name="Ryu S."/>
            <person name="Kim W."/>
        </authorList>
    </citation>
    <scope>NUCLEOTIDE SEQUENCE [LARGE SCALE GENOMIC DNA]</scope>
    <source>
        <tissue evidence="1">Muscle</tissue>
    </source>
</reference>
<dbReference type="Proteomes" id="UP000324222">
    <property type="component" value="Unassembled WGS sequence"/>
</dbReference>